<comment type="caution">
    <text evidence="2">The sequence shown here is derived from an EMBL/GenBank/DDBJ whole genome shotgun (WGS) entry which is preliminary data.</text>
</comment>
<evidence type="ECO:0000256" key="1">
    <source>
        <dbReference type="SAM" id="MobiDB-lite"/>
    </source>
</evidence>
<proteinExistence type="predicted"/>
<accession>A0A504YZY4</accession>
<organism evidence="2 3">
    <name type="scientific">Fasciola gigantica</name>
    <name type="common">Giant liver fluke</name>
    <dbReference type="NCBI Taxonomy" id="46835"/>
    <lineage>
        <taxon>Eukaryota</taxon>
        <taxon>Metazoa</taxon>
        <taxon>Spiralia</taxon>
        <taxon>Lophotrochozoa</taxon>
        <taxon>Platyhelminthes</taxon>
        <taxon>Trematoda</taxon>
        <taxon>Digenea</taxon>
        <taxon>Plagiorchiida</taxon>
        <taxon>Echinostomata</taxon>
        <taxon>Echinostomatoidea</taxon>
        <taxon>Fasciolidae</taxon>
        <taxon>Fasciola</taxon>
    </lineage>
</organism>
<feature type="region of interest" description="Disordered" evidence="1">
    <location>
        <begin position="1"/>
        <end position="104"/>
    </location>
</feature>
<dbReference type="EMBL" id="SUNJ01005221">
    <property type="protein sequence ID" value="TPP63797.1"/>
    <property type="molecule type" value="Genomic_DNA"/>
</dbReference>
<feature type="region of interest" description="Disordered" evidence="1">
    <location>
        <begin position="160"/>
        <end position="179"/>
    </location>
</feature>
<protein>
    <submittedName>
        <fullName evidence="2">Uncharacterized protein</fullName>
    </submittedName>
</protein>
<feature type="compositionally biased region" description="Low complexity" evidence="1">
    <location>
        <begin position="37"/>
        <end position="74"/>
    </location>
</feature>
<keyword evidence="3" id="KW-1185">Reference proteome</keyword>
<sequence>MQGASSSLVVKFAHTDRERQLQRKQQQLVNNSTNEVAATSGLASGLGSSLSAGQTNGSALQTTSATTAQSPAGAISTMSIHPPPAPTQSHSQTQASLLGAAPQSGQISSSNAAAVAAAVAASYQQDFLATANAYPGQGPLANSQLTSLPSACNASASSTVTTLSPASNLVVSQTQTQPT</sequence>
<reference evidence="2 3" key="1">
    <citation type="submission" date="2019-04" db="EMBL/GenBank/DDBJ databases">
        <title>Annotation for the trematode Fasciola gigantica.</title>
        <authorList>
            <person name="Choi Y.-J."/>
        </authorList>
    </citation>
    <scope>NUCLEOTIDE SEQUENCE [LARGE SCALE GENOMIC DNA]</scope>
    <source>
        <strain evidence="2">Uganda_cow_1</strain>
    </source>
</reference>
<name>A0A504YZY4_FASGI</name>
<evidence type="ECO:0000313" key="3">
    <source>
        <dbReference type="Proteomes" id="UP000316759"/>
    </source>
</evidence>
<dbReference type="Proteomes" id="UP000316759">
    <property type="component" value="Unassembled WGS sequence"/>
</dbReference>
<gene>
    <name evidence="2" type="ORF">FGIG_05244</name>
</gene>
<feature type="compositionally biased region" description="Polar residues" evidence="1">
    <location>
        <begin position="87"/>
        <end position="96"/>
    </location>
</feature>
<evidence type="ECO:0000313" key="2">
    <source>
        <dbReference type="EMBL" id="TPP63797.1"/>
    </source>
</evidence>
<dbReference type="AlphaFoldDB" id="A0A504YZY4"/>